<evidence type="ECO:0000256" key="1">
    <source>
        <dbReference type="SAM" id="MobiDB-lite"/>
    </source>
</evidence>
<name>A0A1L9UZD1_ASPBC</name>
<dbReference type="VEuPathDB" id="FungiDB:ASPBRDRAFT_24736"/>
<dbReference type="OMA" id="AIWTLHE"/>
<dbReference type="Proteomes" id="UP000184499">
    <property type="component" value="Unassembled WGS sequence"/>
</dbReference>
<feature type="region of interest" description="Disordered" evidence="1">
    <location>
        <begin position="1"/>
        <end position="20"/>
    </location>
</feature>
<dbReference type="OrthoDB" id="4401477at2759"/>
<organism evidence="2 3">
    <name type="scientific">Aspergillus brasiliensis (strain CBS 101740 / IMI 381727 / IBT 21946)</name>
    <dbReference type="NCBI Taxonomy" id="767769"/>
    <lineage>
        <taxon>Eukaryota</taxon>
        <taxon>Fungi</taxon>
        <taxon>Dikarya</taxon>
        <taxon>Ascomycota</taxon>
        <taxon>Pezizomycotina</taxon>
        <taxon>Eurotiomycetes</taxon>
        <taxon>Eurotiomycetidae</taxon>
        <taxon>Eurotiales</taxon>
        <taxon>Aspergillaceae</taxon>
        <taxon>Aspergillus</taxon>
        <taxon>Aspergillus subgen. Circumdati</taxon>
    </lineage>
</organism>
<feature type="compositionally biased region" description="Polar residues" evidence="1">
    <location>
        <begin position="1"/>
        <end position="10"/>
    </location>
</feature>
<proteinExistence type="predicted"/>
<dbReference type="RefSeq" id="XP_067484273.1">
    <property type="nucleotide sequence ID" value="XM_067622081.1"/>
</dbReference>
<evidence type="ECO:0000313" key="2">
    <source>
        <dbReference type="EMBL" id="OJJ77026.1"/>
    </source>
</evidence>
<sequence>MSGLESSNHAPQPPSPEDEKYNEIEGVNYTAGYVNQLSDDDGLLAGAWGMNDTTEIWNLCYQSGPLMTKILQNWVNSMKPLRAHNDDEKEALVIDMQLFDWSQDMKYISILADTESPKLDWDKVTMHNIVGITAIWTLHEMARIKPERFRYTYQYTPGERNPFKLGPYDLLHGMILLRWVLRTWDYDQDQPPNRPRALRAKERRFWRPKSRATSFAPLSGPEDIEMMDVD</sequence>
<keyword evidence="3" id="KW-1185">Reference proteome</keyword>
<gene>
    <name evidence="2" type="ORF">ASPBRDRAFT_24736</name>
</gene>
<evidence type="ECO:0000313" key="3">
    <source>
        <dbReference type="Proteomes" id="UP000184499"/>
    </source>
</evidence>
<protein>
    <submittedName>
        <fullName evidence="2">Uncharacterized protein</fullName>
    </submittedName>
</protein>
<reference evidence="3" key="1">
    <citation type="journal article" date="2017" name="Genome Biol.">
        <title>Comparative genomics reveals high biological diversity and specific adaptations in the industrially and medically important fungal genus Aspergillus.</title>
        <authorList>
            <person name="de Vries R.P."/>
            <person name="Riley R."/>
            <person name="Wiebenga A."/>
            <person name="Aguilar-Osorio G."/>
            <person name="Amillis S."/>
            <person name="Uchima C.A."/>
            <person name="Anderluh G."/>
            <person name="Asadollahi M."/>
            <person name="Askin M."/>
            <person name="Barry K."/>
            <person name="Battaglia E."/>
            <person name="Bayram O."/>
            <person name="Benocci T."/>
            <person name="Braus-Stromeyer S.A."/>
            <person name="Caldana C."/>
            <person name="Canovas D."/>
            <person name="Cerqueira G.C."/>
            <person name="Chen F."/>
            <person name="Chen W."/>
            <person name="Choi C."/>
            <person name="Clum A."/>
            <person name="Dos Santos R.A."/>
            <person name="Damasio A.R."/>
            <person name="Diallinas G."/>
            <person name="Emri T."/>
            <person name="Fekete E."/>
            <person name="Flipphi M."/>
            <person name="Freyberg S."/>
            <person name="Gallo A."/>
            <person name="Gournas C."/>
            <person name="Habgood R."/>
            <person name="Hainaut M."/>
            <person name="Harispe M.L."/>
            <person name="Henrissat B."/>
            <person name="Hilden K.S."/>
            <person name="Hope R."/>
            <person name="Hossain A."/>
            <person name="Karabika E."/>
            <person name="Karaffa L."/>
            <person name="Karanyi Z."/>
            <person name="Krasevec N."/>
            <person name="Kuo A."/>
            <person name="Kusch H."/>
            <person name="LaButti K."/>
            <person name="Lagendijk E.L."/>
            <person name="Lapidus A."/>
            <person name="Levasseur A."/>
            <person name="Lindquist E."/>
            <person name="Lipzen A."/>
            <person name="Logrieco A.F."/>
            <person name="MacCabe A."/>
            <person name="Maekelae M.R."/>
            <person name="Malavazi I."/>
            <person name="Melin P."/>
            <person name="Meyer V."/>
            <person name="Mielnichuk N."/>
            <person name="Miskei M."/>
            <person name="Molnar A.P."/>
            <person name="Mule G."/>
            <person name="Ngan C.Y."/>
            <person name="Orejas M."/>
            <person name="Orosz E."/>
            <person name="Ouedraogo J.P."/>
            <person name="Overkamp K.M."/>
            <person name="Park H.-S."/>
            <person name="Perrone G."/>
            <person name="Piumi F."/>
            <person name="Punt P.J."/>
            <person name="Ram A.F."/>
            <person name="Ramon A."/>
            <person name="Rauscher S."/>
            <person name="Record E."/>
            <person name="Riano-Pachon D.M."/>
            <person name="Robert V."/>
            <person name="Roehrig J."/>
            <person name="Ruller R."/>
            <person name="Salamov A."/>
            <person name="Salih N.S."/>
            <person name="Samson R.A."/>
            <person name="Sandor E."/>
            <person name="Sanguinetti M."/>
            <person name="Schuetze T."/>
            <person name="Sepcic K."/>
            <person name="Shelest E."/>
            <person name="Sherlock G."/>
            <person name="Sophianopoulou V."/>
            <person name="Squina F.M."/>
            <person name="Sun H."/>
            <person name="Susca A."/>
            <person name="Todd R.B."/>
            <person name="Tsang A."/>
            <person name="Unkles S.E."/>
            <person name="van de Wiele N."/>
            <person name="van Rossen-Uffink D."/>
            <person name="Oliveira J.V."/>
            <person name="Vesth T.C."/>
            <person name="Visser J."/>
            <person name="Yu J.-H."/>
            <person name="Zhou M."/>
            <person name="Andersen M.R."/>
            <person name="Archer D.B."/>
            <person name="Baker S.E."/>
            <person name="Benoit I."/>
            <person name="Brakhage A.A."/>
            <person name="Braus G.H."/>
            <person name="Fischer R."/>
            <person name="Frisvad J.C."/>
            <person name="Goldman G.H."/>
            <person name="Houbraken J."/>
            <person name="Oakley B."/>
            <person name="Pocsi I."/>
            <person name="Scazzocchio C."/>
            <person name="Seiboth B."/>
            <person name="vanKuyk P.A."/>
            <person name="Wortman J."/>
            <person name="Dyer P.S."/>
            <person name="Grigoriev I.V."/>
        </authorList>
    </citation>
    <scope>NUCLEOTIDE SEQUENCE [LARGE SCALE GENOMIC DNA]</scope>
    <source>
        <strain evidence="3">CBS 101740 / IMI 381727 / IBT 21946</strain>
    </source>
</reference>
<dbReference type="EMBL" id="KV878679">
    <property type="protein sequence ID" value="OJJ77026.1"/>
    <property type="molecule type" value="Genomic_DNA"/>
</dbReference>
<dbReference type="AlphaFoldDB" id="A0A1L9UZD1"/>
<feature type="region of interest" description="Disordered" evidence="1">
    <location>
        <begin position="209"/>
        <end position="230"/>
    </location>
</feature>
<accession>A0A1L9UZD1</accession>
<dbReference type="GeneID" id="93574569"/>